<feature type="non-terminal residue" evidence="2">
    <location>
        <position position="1"/>
    </location>
</feature>
<dbReference type="EMBL" id="QEIV01001887">
    <property type="protein sequence ID" value="PWZ94849.1"/>
    <property type="molecule type" value="Genomic_DNA"/>
</dbReference>
<dbReference type="AlphaFoldDB" id="A0A317Z631"/>
<evidence type="ECO:0000313" key="2">
    <source>
        <dbReference type="EMBL" id="PWZ94849.1"/>
    </source>
</evidence>
<comment type="caution">
    <text evidence="2">The sequence shown here is derived from an EMBL/GenBank/DDBJ whole genome shotgun (WGS) entry which is preliminary data.</text>
</comment>
<dbReference type="Pfam" id="PF20258">
    <property type="entry name" value="tRNA_Me_trans_C"/>
    <property type="match status" value="1"/>
</dbReference>
<dbReference type="Proteomes" id="UP000246351">
    <property type="component" value="Unassembled WGS sequence"/>
</dbReference>
<accession>A0A317Z631</accession>
<protein>
    <submittedName>
        <fullName evidence="2">tRNA 2-thiouridine(34) synthase MnmA</fullName>
    </submittedName>
</protein>
<gene>
    <name evidence="2" type="ORF">DD924_16590</name>
</gene>
<evidence type="ECO:0000313" key="3">
    <source>
        <dbReference type="Proteomes" id="UP000246351"/>
    </source>
</evidence>
<feature type="domain" description="tRNA-specific 2-thiouridylase MnmA-like C-terminal" evidence="1">
    <location>
        <begin position="1"/>
        <end position="28"/>
    </location>
</feature>
<dbReference type="InterPro" id="IPR046885">
    <property type="entry name" value="MnmA-like_C"/>
</dbReference>
<dbReference type="Gene3D" id="2.40.30.10">
    <property type="entry name" value="Translation factors"/>
    <property type="match status" value="1"/>
</dbReference>
<proteinExistence type="predicted"/>
<evidence type="ECO:0000259" key="1">
    <source>
        <dbReference type="Pfam" id="PF20258"/>
    </source>
</evidence>
<organism evidence="2 3">
    <name type="scientific">Staphylococcus pseudintermedius</name>
    <dbReference type="NCBI Taxonomy" id="283734"/>
    <lineage>
        <taxon>Bacteria</taxon>
        <taxon>Bacillati</taxon>
        <taxon>Bacillota</taxon>
        <taxon>Bacilli</taxon>
        <taxon>Bacillales</taxon>
        <taxon>Staphylococcaceae</taxon>
        <taxon>Staphylococcus</taxon>
        <taxon>Staphylococcus intermedius group</taxon>
    </lineage>
</organism>
<sequence>FDEPVRAITPGQAVVFYDGDVCLGGATIDDVYKKDGQLDYVV</sequence>
<name>A0A317Z631_STAPS</name>
<reference evidence="2 3" key="1">
    <citation type="journal article" date="2018" name="Vet. Microbiol.">
        <title>Clonal diversity and geographic distribution of methicillin-resistant Staphylococcus pseudintermedius from Australian animals: Discovery of novel sequence types.</title>
        <authorList>
            <person name="Worthing K.A."/>
            <person name="Abraham S."/>
            <person name="Coombs G.W."/>
            <person name="Pang S."/>
            <person name="Saputra S."/>
            <person name="Jordan D."/>
            <person name="Trott D.J."/>
            <person name="Norris J.M."/>
        </authorList>
    </citation>
    <scope>NUCLEOTIDE SEQUENCE [LARGE SCALE GENOMIC DNA]</scope>
    <source>
        <strain evidence="2 3">ST71 3</strain>
    </source>
</reference>